<dbReference type="EMBL" id="GBRH01217584">
    <property type="protein sequence ID" value="JAD80311.1"/>
    <property type="molecule type" value="Transcribed_RNA"/>
</dbReference>
<name>A0A0A9CXG5_ARUDO</name>
<dbReference type="AlphaFoldDB" id="A0A0A9CXG5"/>
<proteinExistence type="predicted"/>
<evidence type="ECO:0000313" key="2">
    <source>
        <dbReference type="EMBL" id="JAD80311.1"/>
    </source>
</evidence>
<organism evidence="2">
    <name type="scientific">Arundo donax</name>
    <name type="common">Giant reed</name>
    <name type="synonym">Donax arundinaceus</name>
    <dbReference type="NCBI Taxonomy" id="35708"/>
    <lineage>
        <taxon>Eukaryota</taxon>
        <taxon>Viridiplantae</taxon>
        <taxon>Streptophyta</taxon>
        <taxon>Embryophyta</taxon>
        <taxon>Tracheophyta</taxon>
        <taxon>Spermatophyta</taxon>
        <taxon>Magnoliopsida</taxon>
        <taxon>Liliopsida</taxon>
        <taxon>Poales</taxon>
        <taxon>Poaceae</taxon>
        <taxon>PACMAD clade</taxon>
        <taxon>Arundinoideae</taxon>
        <taxon>Arundineae</taxon>
        <taxon>Arundo</taxon>
    </lineage>
</organism>
<reference evidence="2" key="1">
    <citation type="submission" date="2014-09" db="EMBL/GenBank/DDBJ databases">
        <authorList>
            <person name="Magalhaes I.L.F."/>
            <person name="Oliveira U."/>
            <person name="Santos F.R."/>
            <person name="Vidigal T.H.D.A."/>
            <person name="Brescovit A.D."/>
            <person name="Santos A.J."/>
        </authorList>
    </citation>
    <scope>NUCLEOTIDE SEQUENCE</scope>
    <source>
        <tissue evidence="2">Shoot tissue taken approximately 20 cm above the soil surface</tissue>
    </source>
</reference>
<protein>
    <submittedName>
        <fullName evidence="2">Uncharacterized protein</fullName>
    </submittedName>
</protein>
<accession>A0A0A9CXG5</accession>
<feature type="compositionally biased region" description="Polar residues" evidence="1">
    <location>
        <begin position="15"/>
        <end position="25"/>
    </location>
</feature>
<dbReference type="PROSITE" id="PS51257">
    <property type="entry name" value="PROKAR_LIPOPROTEIN"/>
    <property type="match status" value="1"/>
</dbReference>
<evidence type="ECO:0000256" key="1">
    <source>
        <dbReference type="SAM" id="MobiDB-lite"/>
    </source>
</evidence>
<sequence>MGQQGLRRAIRGKSSRSGQPCPTNHMSGLACTHRLGYAILLINRCIKICTHHTSVI</sequence>
<reference evidence="2" key="2">
    <citation type="journal article" date="2015" name="Data Brief">
        <title>Shoot transcriptome of the giant reed, Arundo donax.</title>
        <authorList>
            <person name="Barrero R.A."/>
            <person name="Guerrero F.D."/>
            <person name="Moolhuijzen P."/>
            <person name="Goolsby J.A."/>
            <person name="Tidwell J."/>
            <person name="Bellgard S.E."/>
            <person name="Bellgard M.I."/>
        </authorList>
    </citation>
    <scope>NUCLEOTIDE SEQUENCE</scope>
    <source>
        <tissue evidence="2">Shoot tissue taken approximately 20 cm above the soil surface</tissue>
    </source>
</reference>
<feature type="region of interest" description="Disordered" evidence="1">
    <location>
        <begin position="1"/>
        <end position="25"/>
    </location>
</feature>